<reference evidence="3" key="2">
    <citation type="submission" date="2022-03" db="EMBL/GenBank/DDBJ databases">
        <title>Draft title - Genomic analysis of global carrot germplasm unveils the trajectory of domestication and the origin of high carotenoid orange carrot.</title>
        <authorList>
            <person name="Iorizzo M."/>
            <person name="Ellison S."/>
            <person name="Senalik D."/>
            <person name="Macko-Podgorni A."/>
            <person name="Grzebelus D."/>
            <person name="Bostan H."/>
            <person name="Rolling W."/>
            <person name="Curaba J."/>
            <person name="Simon P."/>
        </authorList>
    </citation>
    <scope>NUCLEOTIDE SEQUENCE</scope>
    <source>
        <tissue evidence="3">Leaf</tissue>
    </source>
</reference>
<dbReference type="PANTHER" id="PTHR33095">
    <property type="entry name" value="OS07G0619500 PROTEIN"/>
    <property type="match status" value="1"/>
</dbReference>
<dbReference type="Pfam" id="PF07816">
    <property type="entry name" value="DUF1645"/>
    <property type="match status" value="1"/>
</dbReference>
<dbReference type="InterPro" id="IPR012442">
    <property type="entry name" value="DUF1645_plant"/>
</dbReference>
<evidence type="ECO:0000256" key="1">
    <source>
        <dbReference type="SAM" id="MobiDB-lite"/>
    </source>
</evidence>
<dbReference type="STRING" id="79200.A0A162A9R6"/>
<dbReference type="AlphaFoldDB" id="A0A162A9R6"/>
<proteinExistence type="predicted"/>
<evidence type="ECO:0000313" key="2">
    <source>
        <dbReference type="EMBL" id="KZM97590.1"/>
    </source>
</evidence>
<dbReference type="EMBL" id="LNRQ01000004">
    <property type="protein sequence ID" value="KZM97590.1"/>
    <property type="molecule type" value="Genomic_DNA"/>
</dbReference>
<evidence type="ECO:0000313" key="3">
    <source>
        <dbReference type="EMBL" id="WOG96435.1"/>
    </source>
</evidence>
<dbReference type="EMBL" id="CP093346">
    <property type="protein sequence ID" value="WOG96435.1"/>
    <property type="molecule type" value="Genomic_DNA"/>
</dbReference>
<organism evidence="2">
    <name type="scientific">Daucus carota subsp. sativus</name>
    <name type="common">Carrot</name>
    <dbReference type="NCBI Taxonomy" id="79200"/>
    <lineage>
        <taxon>Eukaryota</taxon>
        <taxon>Viridiplantae</taxon>
        <taxon>Streptophyta</taxon>
        <taxon>Embryophyta</taxon>
        <taxon>Tracheophyta</taxon>
        <taxon>Spermatophyta</taxon>
        <taxon>Magnoliopsida</taxon>
        <taxon>eudicotyledons</taxon>
        <taxon>Gunneridae</taxon>
        <taxon>Pentapetalae</taxon>
        <taxon>asterids</taxon>
        <taxon>campanulids</taxon>
        <taxon>Apiales</taxon>
        <taxon>Apiaceae</taxon>
        <taxon>Apioideae</taxon>
        <taxon>Scandiceae</taxon>
        <taxon>Daucinae</taxon>
        <taxon>Daucus</taxon>
        <taxon>Daucus sect. Daucus</taxon>
    </lineage>
</organism>
<keyword evidence="4" id="KW-1185">Reference proteome</keyword>
<feature type="region of interest" description="Disordered" evidence="1">
    <location>
        <begin position="98"/>
        <end position="139"/>
    </location>
</feature>
<evidence type="ECO:0000313" key="4">
    <source>
        <dbReference type="Proteomes" id="UP000077755"/>
    </source>
</evidence>
<gene>
    <name evidence="2" type="ORF">DCAR_015048</name>
    <name evidence="3" type="ORF">DCAR_0415770</name>
</gene>
<dbReference type="Gramene" id="KZM97590">
    <property type="protein sequence ID" value="KZM97590"/>
    <property type="gene ID" value="DCAR_015048"/>
</dbReference>
<dbReference type="Proteomes" id="UP000077755">
    <property type="component" value="Chromosome 4"/>
</dbReference>
<dbReference type="KEGG" id="dcr:108217714"/>
<dbReference type="PANTHER" id="PTHR33095:SF127">
    <property type="entry name" value="OS05G0578100 PROTEIN"/>
    <property type="match status" value="1"/>
</dbReference>
<protein>
    <submittedName>
        <fullName evidence="2">Uncharacterized protein</fullName>
    </submittedName>
</protein>
<name>A0A162A9R6_DAUCS</name>
<reference evidence="2" key="1">
    <citation type="journal article" date="2016" name="Nat. Genet.">
        <title>A high-quality carrot genome assembly provides new insights into carotenoid accumulation and asterid genome evolution.</title>
        <authorList>
            <person name="Iorizzo M."/>
            <person name="Ellison S."/>
            <person name="Senalik D."/>
            <person name="Zeng P."/>
            <person name="Satapoomin P."/>
            <person name="Huang J."/>
            <person name="Bowman M."/>
            <person name="Iovene M."/>
            <person name="Sanseverino W."/>
            <person name="Cavagnaro P."/>
            <person name="Yildiz M."/>
            <person name="Macko-Podgorni A."/>
            <person name="Moranska E."/>
            <person name="Grzebelus E."/>
            <person name="Grzebelus D."/>
            <person name="Ashrafi H."/>
            <person name="Zheng Z."/>
            <person name="Cheng S."/>
            <person name="Spooner D."/>
            <person name="Van Deynze A."/>
            <person name="Simon P."/>
        </authorList>
    </citation>
    <scope>NUCLEOTIDE SEQUENCE [LARGE SCALE GENOMIC DNA]</scope>
    <source>
        <tissue evidence="2">Leaf</tissue>
    </source>
</reference>
<sequence>MSTQSETPLLCPTFSSYTRDGSVETATRVSNDYKSSIGEDENDDLFEFESGSPAVRKSAVYPVFNREALHNDIDKKIEKLDDSVLVVPLKTLFLEEERENRISTSSSDESDDEAAEPSCMWRRKGVGSSPSPSDCKKSRSTGSVLFKRFKICDLLRSSSDGKESYLFSAKIDKSSNKIDYRKSPGRVTGKVKAAPASSAHELFYVQNRSIKEGDKRKSFLPYRKDLVGFFSVLGRASRT</sequence>
<accession>A0A162A9R6</accession>
<dbReference type="OrthoDB" id="1111059at2759"/>